<feature type="signal peptide" evidence="1">
    <location>
        <begin position="1"/>
        <end position="36"/>
    </location>
</feature>
<dbReference type="AlphaFoldDB" id="A0A395LN48"/>
<dbReference type="NCBIfam" id="NF047636">
    <property type="entry name" value="CC_3452_fam"/>
    <property type="match status" value="1"/>
</dbReference>
<evidence type="ECO:0000313" key="3">
    <source>
        <dbReference type="Proteomes" id="UP000254101"/>
    </source>
</evidence>
<dbReference type="Pfam" id="PF26624">
    <property type="entry name" value="DUF8200"/>
    <property type="match status" value="1"/>
</dbReference>
<organism evidence="2 3">
    <name type="scientific">Alteriqipengyuania lutimaris</name>
    <dbReference type="NCBI Taxonomy" id="1538146"/>
    <lineage>
        <taxon>Bacteria</taxon>
        <taxon>Pseudomonadati</taxon>
        <taxon>Pseudomonadota</taxon>
        <taxon>Alphaproteobacteria</taxon>
        <taxon>Sphingomonadales</taxon>
        <taxon>Erythrobacteraceae</taxon>
        <taxon>Alteriqipengyuania</taxon>
    </lineage>
</organism>
<dbReference type="Proteomes" id="UP000254101">
    <property type="component" value="Unassembled WGS sequence"/>
</dbReference>
<dbReference type="EMBL" id="QRBB01000001">
    <property type="protein sequence ID" value="RDS78483.1"/>
    <property type="molecule type" value="Genomic_DNA"/>
</dbReference>
<sequence length="116" mass="12156">MTLRTNPLRQVAIGGVAALTTLLTFGATVAPAPAHAQSGAYYRATLEQPVERRTEIIRGGTFICSGTICVGTKARSRPALVCEKLSREFGKVASFSVAGNEIDAEDLASCRATEAA</sequence>
<dbReference type="RefSeq" id="WP_115492705.1">
    <property type="nucleotide sequence ID" value="NZ_JACHWW010000001.1"/>
</dbReference>
<gene>
    <name evidence="2" type="ORF">DL238_01515</name>
</gene>
<keyword evidence="1" id="KW-0732">Signal</keyword>
<dbReference type="InterPro" id="IPR058067">
    <property type="entry name" value="CC_3452-like"/>
</dbReference>
<proteinExistence type="predicted"/>
<accession>A0A395LN48</accession>
<evidence type="ECO:0000256" key="1">
    <source>
        <dbReference type="SAM" id="SignalP"/>
    </source>
</evidence>
<reference evidence="2 3" key="1">
    <citation type="submission" date="2018-07" db="EMBL/GenBank/DDBJ databases">
        <title>Erythrobacter nanhaiensis sp. nov., a novel member of the genus Erythrobacter isolated from the South China Sea.</title>
        <authorList>
            <person name="Chen X."/>
            <person name="Liu J."/>
        </authorList>
    </citation>
    <scope>NUCLEOTIDE SEQUENCE [LARGE SCALE GENOMIC DNA]</scope>
    <source>
        <strain evidence="2 3">S-5</strain>
    </source>
</reference>
<evidence type="ECO:0000313" key="2">
    <source>
        <dbReference type="EMBL" id="RDS78483.1"/>
    </source>
</evidence>
<comment type="caution">
    <text evidence="2">The sequence shown here is derived from an EMBL/GenBank/DDBJ whole genome shotgun (WGS) entry which is preliminary data.</text>
</comment>
<feature type="chain" id="PRO_5017213309" description="Secreted protein" evidence="1">
    <location>
        <begin position="37"/>
        <end position="116"/>
    </location>
</feature>
<dbReference type="InterPro" id="IPR058513">
    <property type="entry name" value="DUF8200"/>
</dbReference>
<dbReference type="OrthoDB" id="7594837at2"/>
<protein>
    <recommendedName>
        <fullName evidence="4">Secreted protein</fullName>
    </recommendedName>
</protein>
<evidence type="ECO:0008006" key="4">
    <source>
        <dbReference type="Google" id="ProtNLM"/>
    </source>
</evidence>
<name>A0A395LN48_9SPHN</name>
<keyword evidence="3" id="KW-1185">Reference proteome</keyword>